<keyword evidence="2" id="KW-0812">Transmembrane</keyword>
<dbReference type="EMBL" id="PEBI01000004">
    <property type="protein sequence ID" value="PJM72659.1"/>
    <property type="molecule type" value="Genomic_DNA"/>
</dbReference>
<dbReference type="Proteomes" id="UP000229095">
    <property type="component" value="Unassembled WGS sequence"/>
</dbReference>
<keyword evidence="4" id="KW-1185">Reference proteome</keyword>
<keyword evidence="2" id="KW-1133">Transmembrane helix</keyword>
<sequence>MRDKIIAAVVGAVLVILAGLVGVGGFLGYQAIERLDANAQTTASNVKELDETIQDQSDSQSSRIDDSLSGVDLGSRSMAFPRR</sequence>
<keyword evidence="2" id="KW-0472">Membrane</keyword>
<organism evidence="3 4">
    <name type="scientific">Bifidobacterium primatium</name>
    <dbReference type="NCBI Taxonomy" id="2045438"/>
    <lineage>
        <taxon>Bacteria</taxon>
        <taxon>Bacillati</taxon>
        <taxon>Actinomycetota</taxon>
        <taxon>Actinomycetes</taxon>
        <taxon>Bifidobacteriales</taxon>
        <taxon>Bifidobacteriaceae</taxon>
        <taxon>Bifidobacterium</taxon>
    </lineage>
</organism>
<protein>
    <submittedName>
        <fullName evidence="3">Uncharacterized protein</fullName>
    </submittedName>
</protein>
<evidence type="ECO:0000313" key="4">
    <source>
        <dbReference type="Proteomes" id="UP000229095"/>
    </source>
</evidence>
<evidence type="ECO:0000256" key="1">
    <source>
        <dbReference type="SAM" id="MobiDB-lite"/>
    </source>
</evidence>
<name>A0A2M9H774_9BIFI</name>
<dbReference type="AlphaFoldDB" id="A0A2M9H774"/>
<gene>
    <name evidence="3" type="ORF">CS006_08835</name>
</gene>
<evidence type="ECO:0000313" key="3">
    <source>
        <dbReference type="EMBL" id="PJM72659.1"/>
    </source>
</evidence>
<feature type="region of interest" description="Disordered" evidence="1">
    <location>
        <begin position="49"/>
        <end position="83"/>
    </location>
</feature>
<dbReference type="RefSeq" id="WP_100511445.1">
    <property type="nucleotide sequence ID" value="NZ_PEBI01000004.1"/>
</dbReference>
<feature type="transmembrane region" description="Helical" evidence="2">
    <location>
        <begin position="6"/>
        <end position="29"/>
    </location>
</feature>
<evidence type="ECO:0000256" key="2">
    <source>
        <dbReference type="SAM" id="Phobius"/>
    </source>
</evidence>
<accession>A0A2M9H774</accession>
<proteinExistence type="predicted"/>
<comment type="caution">
    <text evidence="3">The sequence shown here is derived from an EMBL/GenBank/DDBJ whole genome shotgun (WGS) entry which is preliminary data.</text>
</comment>
<reference evidence="3 4" key="1">
    <citation type="submission" date="2017-10" db="EMBL/GenBank/DDBJ databases">
        <title>Draft genome sequences of strains TRE 1, TRE 9, TRE H and TRI 7, isolated from tamarins, belonging to four potential novel Bifidobacterium species.</title>
        <authorList>
            <person name="Mattarelli P."/>
            <person name="Modesto M."/>
            <person name="Puglisi E."/>
            <person name="Morelli L."/>
            <person name="Spezio C."/>
            <person name="Bonetti A."/>
            <person name="Sandri C."/>
        </authorList>
    </citation>
    <scope>NUCLEOTIDE SEQUENCE [LARGE SCALE GENOMIC DNA]</scope>
    <source>
        <strain evidence="4">TRE1</strain>
    </source>
</reference>